<evidence type="ECO:0000256" key="4">
    <source>
        <dbReference type="ARBA" id="ARBA00022898"/>
    </source>
</evidence>
<evidence type="ECO:0000256" key="2">
    <source>
        <dbReference type="ARBA" id="ARBA00010008"/>
    </source>
</evidence>
<dbReference type="InterPro" id="IPR004839">
    <property type="entry name" value="Aminotransferase_I/II_large"/>
</dbReference>
<name>A0ABR4CXX0_9HELO</name>
<dbReference type="InterPro" id="IPR015424">
    <property type="entry name" value="PyrdxlP-dep_Trfase"/>
</dbReference>
<dbReference type="InterPro" id="IPR015422">
    <property type="entry name" value="PyrdxlP-dep_Trfase_small"/>
</dbReference>
<dbReference type="Gene3D" id="3.90.1150.10">
    <property type="entry name" value="Aspartate Aminotransferase, domain 1"/>
    <property type="match status" value="1"/>
</dbReference>
<evidence type="ECO:0000256" key="3">
    <source>
        <dbReference type="ARBA" id="ARBA00022679"/>
    </source>
</evidence>
<keyword evidence="3" id="KW-0808">Transferase</keyword>
<evidence type="ECO:0000259" key="5">
    <source>
        <dbReference type="Pfam" id="PF00155"/>
    </source>
</evidence>
<dbReference type="InterPro" id="IPR015421">
    <property type="entry name" value="PyrdxlP-dep_Trfase_major"/>
</dbReference>
<evidence type="ECO:0000256" key="1">
    <source>
        <dbReference type="ARBA" id="ARBA00001933"/>
    </source>
</evidence>
<organism evidence="6 7">
    <name type="scientific">Oculimacula yallundae</name>
    <dbReference type="NCBI Taxonomy" id="86028"/>
    <lineage>
        <taxon>Eukaryota</taxon>
        <taxon>Fungi</taxon>
        <taxon>Dikarya</taxon>
        <taxon>Ascomycota</taxon>
        <taxon>Pezizomycotina</taxon>
        <taxon>Leotiomycetes</taxon>
        <taxon>Helotiales</taxon>
        <taxon>Ploettnerulaceae</taxon>
        <taxon>Oculimacula</taxon>
    </lineage>
</organism>
<reference evidence="6 7" key="1">
    <citation type="journal article" date="2024" name="Commun. Biol.">
        <title>Comparative genomic analysis of thermophilic fungi reveals convergent evolutionary adaptations and gene losses.</title>
        <authorList>
            <person name="Steindorff A.S."/>
            <person name="Aguilar-Pontes M.V."/>
            <person name="Robinson A.J."/>
            <person name="Andreopoulos B."/>
            <person name="LaButti K."/>
            <person name="Kuo A."/>
            <person name="Mondo S."/>
            <person name="Riley R."/>
            <person name="Otillar R."/>
            <person name="Haridas S."/>
            <person name="Lipzen A."/>
            <person name="Grimwood J."/>
            <person name="Schmutz J."/>
            <person name="Clum A."/>
            <person name="Reid I.D."/>
            <person name="Moisan M.C."/>
            <person name="Butler G."/>
            <person name="Nguyen T.T.M."/>
            <person name="Dewar K."/>
            <person name="Conant G."/>
            <person name="Drula E."/>
            <person name="Henrissat B."/>
            <person name="Hansel C."/>
            <person name="Singer S."/>
            <person name="Hutchinson M.I."/>
            <person name="de Vries R.P."/>
            <person name="Natvig D.O."/>
            <person name="Powell A.J."/>
            <person name="Tsang A."/>
            <person name="Grigoriev I.V."/>
        </authorList>
    </citation>
    <scope>NUCLEOTIDE SEQUENCE [LARGE SCALE GENOMIC DNA]</scope>
    <source>
        <strain evidence="6 7">CBS 494.80</strain>
    </source>
</reference>
<keyword evidence="4" id="KW-0663">Pyridoxal phosphate</keyword>
<dbReference type="Proteomes" id="UP001595075">
    <property type="component" value="Unassembled WGS sequence"/>
</dbReference>
<evidence type="ECO:0000313" key="7">
    <source>
        <dbReference type="Proteomes" id="UP001595075"/>
    </source>
</evidence>
<dbReference type="PANTHER" id="PTHR13693:SF77">
    <property type="entry name" value="8-AMINO-7-OXONONANOATE SYNTHASE"/>
    <property type="match status" value="1"/>
</dbReference>
<accession>A0ABR4CXX0</accession>
<comment type="similarity">
    <text evidence="2">Belongs to the class-II pyridoxal-phosphate-dependent aminotransferase family. BioF subfamily.</text>
</comment>
<protein>
    <recommendedName>
        <fullName evidence="5">Aminotransferase class I/classII large domain-containing protein</fullName>
    </recommendedName>
</protein>
<sequence>MYYESLLKTIMQGQALRAPSMKNEPAFYRRLEQSMDVARGKKSLTTLKPRWEDDVLDLTSSDFLSLSRSGRIRTAFLDELASCGDFRLSASGSRTQYGNYDYLNVAEKEIAAFHHSETAWICHSGFLANMAVLESVPLPGDAIIWDEFSHASTNLGVKLSSAAHKLSFQHNSVDSLRDVLTGLMTTDATFRTGKKSILICVESIYSMDGDICPLASFVELAKELFPAGNAQFIMDEAHSSGILGPNGAGLVQALGLEKEIAIRIHVCSKALGATGGVILCNNTIRSAIIQNSRALTYSGAPSVPMVASIRAGYRLLSTGVVQKEQAHVQAIVKYFFERILDHPMWQEAMDSGLIAVPLADEWEARPYQSHIVPLRCRDQQEQYLFCHLAIANMNAYPISYPTVPKGAGRIRLVFHAHNSREDVDRLVAVVSDWVVEMMEIGRNGAKGTIPSAMRKAYWIQPSPLKSS</sequence>
<gene>
    <name evidence="6" type="ORF">VTL71DRAFT_8491</name>
</gene>
<dbReference type="Pfam" id="PF00155">
    <property type="entry name" value="Aminotran_1_2"/>
    <property type="match status" value="1"/>
</dbReference>
<comment type="cofactor">
    <cofactor evidence="1">
        <name>pyridoxal 5'-phosphate</name>
        <dbReference type="ChEBI" id="CHEBI:597326"/>
    </cofactor>
</comment>
<dbReference type="PANTHER" id="PTHR13693">
    <property type="entry name" value="CLASS II AMINOTRANSFERASE/8-AMINO-7-OXONONANOATE SYNTHASE"/>
    <property type="match status" value="1"/>
</dbReference>
<dbReference type="EMBL" id="JAZHXI010000002">
    <property type="protein sequence ID" value="KAL2074712.1"/>
    <property type="molecule type" value="Genomic_DNA"/>
</dbReference>
<dbReference type="Gene3D" id="3.40.640.10">
    <property type="entry name" value="Type I PLP-dependent aspartate aminotransferase-like (Major domain)"/>
    <property type="match status" value="1"/>
</dbReference>
<comment type="caution">
    <text evidence="6">The sequence shown here is derived from an EMBL/GenBank/DDBJ whole genome shotgun (WGS) entry which is preliminary data.</text>
</comment>
<feature type="domain" description="Aminotransferase class I/classII large" evidence="5">
    <location>
        <begin position="54"/>
        <end position="429"/>
    </location>
</feature>
<proteinExistence type="inferred from homology"/>
<dbReference type="SUPFAM" id="SSF53383">
    <property type="entry name" value="PLP-dependent transferases"/>
    <property type="match status" value="1"/>
</dbReference>
<keyword evidence="7" id="KW-1185">Reference proteome</keyword>
<dbReference type="InterPro" id="IPR050087">
    <property type="entry name" value="AON_synthase_class-II"/>
</dbReference>
<evidence type="ECO:0000313" key="6">
    <source>
        <dbReference type="EMBL" id="KAL2074712.1"/>
    </source>
</evidence>